<gene>
    <name evidence="2" type="ORF">G5B17_16530</name>
</gene>
<reference evidence="2 3" key="1">
    <citation type="journal article" date="2020" name="Cell Host Microbe">
        <title>Functional and Genomic Variation between Human-Derived Isolates of Lachnospiraceae Reveals Inter- and Intra-Species Diversity.</title>
        <authorList>
            <person name="Sorbara M.T."/>
            <person name="Littmann E.R."/>
            <person name="Fontana E."/>
            <person name="Moody T.U."/>
            <person name="Kohout C.E."/>
            <person name="Gjonbalaj M."/>
            <person name="Eaton V."/>
            <person name="Seok R."/>
            <person name="Leiner I.M."/>
            <person name="Pamer E.G."/>
        </authorList>
    </citation>
    <scope>NUCLEOTIDE SEQUENCE [LARGE SCALE GENOMIC DNA]</scope>
    <source>
        <strain evidence="2 3">MSK.17.74</strain>
    </source>
</reference>
<evidence type="ECO:0000313" key="2">
    <source>
        <dbReference type="EMBL" id="NSG86975.1"/>
    </source>
</evidence>
<dbReference type="Gene3D" id="3.90.550.10">
    <property type="entry name" value="Spore Coat Polysaccharide Biosynthesis Protein SpsA, Chain A"/>
    <property type="match status" value="1"/>
</dbReference>
<dbReference type="CDD" id="cd04179">
    <property type="entry name" value="DPM_DPG-synthase_like"/>
    <property type="match status" value="1"/>
</dbReference>
<dbReference type="Pfam" id="PF00535">
    <property type="entry name" value="Glycos_transf_2"/>
    <property type="match status" value="1"/>
</dbReference>
<comment type="caution">
    <text evidence="2">The sequence shown here is derived from an EMBL/GenBank/DDBJ whole genome shotgun (WGS) entry which is preliminary data.</text>
</comment>
<evidence type="ECO:0000259" key="1">
    <source>
        <dbReference type="Pfam" id="PF00535"/>
    </source>
</evidence>
<feature type="domain" description="Glycosyltransferase 2-like" evidence="1">
    <location>
        <begin position="5"/>
        <end position="161"/>
    </location>
</feature>
<dbReference type="InterPro" id="IPR001173">
    <property type="entry name" value="Glyco_trans_2-like"/>
</dbReference>
<organism evidence="2 3">
    <name type="scientific">Blautia faecis</name>
    <dbReference type="NCBI Taxonomy" id="871665"/>
    <lineage>
        <taxon>Bacteria</taxon>
        <taxon>Bacillati</taxon>
        <taxon>Bacillota</taxon>
        <taxon>Clostridia</taxon>
        <taxon>Lachnospirales</taxon>
        <taxon>Lachnospiraceae</taxon>
        <taxon>Blautia</taxon>
    </lineage>
</organism>
<dbReference type="InterPro" id="IPR050256">
    <property type="entry name" value="Glycosyltransferase_2"/>
</dbReference>
<dbReference type="InterPro" id="IPR029044">
    <property type="entry name" value="Nucleotide-diphossugar_trans"/>
</dbReference>
<dbReference type="RefSeq" id="WP_118582832.1">
    <property type="nucleotide sequence ID" value="NZ_JAAITS010000055.1"/>
</dbReference>
<evidence type="ECO:0000313" key="3">
    <source>
        <dbReference type="Proteomes" id="UP001644719"/>
    </source>
</evidence>
<dbReference type="EMBL" id="JAAITS010000055">
    <property type="protein sequence ID" value="NSG86975.1"/>
    <property type="molecule type" value="Genomic_DNA"/>
</dbReference>
<keyword evidence="3" id="KW-1185">Reference proteome</keyword>
<dbReference type="SUPFAM" id="SSF53448">
    <property type="entry name" value="Nucleotide-diphospho-sugar transferases"/>
    <property type="match status" value="1"/>
</dbReference>
<protein>
    <submittedName>
        <fullName evidence="2">Glycosyltransferase family 2 protein</fullName>
    </submittedName>
</protein>
<name>A0ABX2H9W2_9FIRM</name>
<sequence length="241" mass="27752">MKILLIIPAYNEENCITKVIDELVERYPQYDYIIVNDGSTDHTSEICHKSGYEIIDLPINLGLAGAFQTGLKYAYLKNYDYAMQMDADGQHLPEYIEALIKKINEGYDIVIGSRFVTEKKPKSMRMLGSNMISWAIHMTTGVRVMDPTSGMRIFNRNMIKEFASNINYGPEPDTISFLLKQGAKIGEVQVKMAERIAGESYLNFTKSIWYMTKMLISIIVLQNFRKRKYEVEIINSEEVER</sequence>
<proteinExistence type="predicted"/>
<dbReference type="PANTHER" id="PTHR48090:SF7">
    <property type="entry name" value="RFBJ PROTEIN"/>
    <property type="match status" value="1"/>
</dbReference>
<dbReference type="PANTHER" id="PTHR48090">
    <property type="entry name" value="UNDECAPRENYL-PHOSPHATE 4-DEOXY-4-FORMAMIDO-L-ARABINOSE TRANSFERASE-RELATED"/>
    <property type="match status" value="1"/>
</dbReference>
<accession>A0ABX2H9W2</accession>
<dbReference type="Proteomes" id="UP001644719">
    <property type="component" value="Unassembled WGS sequence"/>
</dbReference>